<organism evidence="9 10">
    <name type="scientific">Temperatibacter marinus</name>
    <dbReference type="NCBI Taxonomy" id="1456591"/>
    <lineage>
        <taxon>Bacteria</taxon>
        <taxon>Pseudomonadati</taxon>
        <taxon>Pseudomonadota</taxon>
        <taxon>Alphaproteobacteria</taxon>
        <taxon>Kordiimonadales</taxon>
        <taxon>Temperatibacteraceae</taxon>
        <taxon>Temperatibacter</taxon>
    </lineage>
</organism>
<dbReference type="KEGG" id="tmk:QGN29_07050"/>
<evidence type="ECO:0000256" key="6">
    <source>
        <dbReference type="ARBA" id="ARBA00022989"/>
    </source>
</evidence>
<dbReference type="Pfam" id="PF01594">
    <property type="entry name" value="AI-2E_transport"/>
    <property type="match status" value="1"/>
</dbReference>
<dbReference type="RefSeq" id="WP_310799992.1">
    <property type="nucleotide sequence ID" value="NZ_CP123872.1"/>
</dbReference>
<dbReference type="Proteomes" id="UP001268683">
    <property type="component" value="Chromosome"/>
</dbReference>
<evidence type="ECO:0000256" key="3">
    <source>
        <dbReference type="ARBA" id="ARBA00022448"/>
    </source>
</evidence>
<evidence type="ECO:0000256" key="5">
    <source>
        <dbReference type="ARBA" id="ARBA00022692"/>
    </source>
</evidence>
<comment type="subcellular location">
    <subcellularLocation>
        <location evidence="1">Cell membrane</location>
        <topology evidence="1">Multi-pass membrane protein</topology>
    </subcellularLocation>
</comment>
<feature type="transmembrane region" description="Helical" evidence="8">
    <location>
        <begin position="311"/>
        <end position="337"/>
    </location>
</feature>
<keyword evidence="6 8" id="KW-1133">Transmembrane helix</keyword>
<feature type="transmembrane region" description="Helical" evidence="8">
    <location>
        <begin position="70"/>
        <end position="92"/>
    </location>
</feature>
<evidence type="ECO:0000256" key="4">
    <source>
        <dbReference type="ARBA" id="ARBA00022475"/>
    </source>
</evidence>
<dbReference type="GO" id="GO:0005886">
    <property type="term" value="C:plasma membrane"/>
    <property type="evidence" value="ECO:0007669"/>
    <property type="project" value="UniProtKB-SubCell"/>
</dbReference>
<reference evidence="9" key="1">
    <citation type="submission" date="2023-04" db="EMBL/GenBank/DDBJ databases">
        <title>Complete genome sequence of Temperatibacter marinus.</title>
        <authorList>
            <person name="Rong J.-C."/>
            <person name="Yi M.-L."/>
            <person name="Zhao Q."/>
        </authorList>
    </citation>
    <scope>NUCLEOTIDE SEQUENCE</scope>
    <source>
        <strain evidence="9">NBRC 110045</strain>
    </source>
</reference>
<evidence type="ECO:0000256" key="2">
    <source>
        <dbReference type="ARBA" id="ARBA00009773"/>
    </source>
</evidence>
<proteinExistence type="inferred from homology"/>
<feature type="transmembrane region" description="Helical" evidence="8">
    <location>
        <begin position="155"/>
        <end position="176"/>
    </location>
</feature>
<protein>
    <submittedName>
        <fullName evidence="9">AI-2E family transporter</fullName>
    </submittedName>
</protein>
<dbReference type="InterPro" id="IPR002549">
    <property type="entry name" value="AI-2E-like"/>
</dbReference>
<feature type="transmembrane region" description="Helical" evidence="8">
    <location>
        <begin position="12"/>
        <end position="35"/>
    </location>
</feature>
<comment type="similarity">
    <text evidence="2">Belongs to the autoinducer-2 exporter (AI-2E) (TC 2.A.86) family.</text>
</comment>
<evidence type="ECO:0000256" key="8">
    <source>
        <dbReference type="SAM" id="Phobius"/>
    </source>
</evidence>
<keyword evidence="10" id="KW-1185">Reference proteome</keyword>
<feature type="transmembrane region" description="Helical" evidence="8">
    <location>
        <begin position="216"/>
        <end position="238"/>
    </location>
</feature>
<dbReference type="AlphaFoldDB" id="A0AA52EJ61"/>
<keyword evidence="5 8" id="KW-0812">Transmembrane</keyword>
<accession>A0AA52EJ61</accession>
<dbReference type="EMBL" id="CP123872">
    <property type="protein sequence ID" value="WND04128.1"/>
    <property type="molecule type" value="Genomic_DNA"/>
</dbReference>
<keyword evidence="7 8" id="KW-0472">Membrane</keyword>
<feature type="transmembrane region" description="Helical" evidence="8">
    <location>
        <begin position="277"/>
        <end position="299"/>
    </location>
</feature>
<sequence length="358" mass="39192">MNMINVWFRRIFADPQMVLLLLVVGLMIISAFLFAEMLAPAIAALVIAFLLDGAVEWLKKRGSTHMMAVSLVFISFMLGALVVTLTILPLLLDQIGQFFNEIPKMFNFLQRELLAFSQSFPDVVSEDQIRGWFAKLGDEVANLGPKFIEVSLSGVSSAMTTAVYAVIIPVMIFFFLKDKQDILVWGSGFLPRNRAVLEQVWSEAIQRAGDYARGKVYEIIIVGTVSFVVYQAIGINYATLLAVATGLSVIIPYIGAAAITLPVALVAFVQWGTGSDLAIAVGAYLIIQALDGNLLAPLLFSEVMNIHPNAIIIAILVFGGIWGLWGVFFAIPLATVANSILRVWRERMATLQSEEAAE</sequence>
<feature type="transmembrane region" description="Helical" evidence="8">
    <location>
        <begin position="250"/>
        <end position="270"/>
    </location>
</feature>
<feature type="transmembrane region" description="Helical" evidence="8">
    <location>
        <begin position="41"/>
        <end position="58"/>
    </location>
</feature>
<evidence type="ECO:0000256" key="1">
    <source>
        <dbReference type="ARBA" id="ARBA00004651"/>
    </source>
</evidence>
<dbReference type="PANTHER" id="PTHR21716">
    <property type="entry name" value="TRANSMEMBRANE PROTEIN"/>
    <property type="match status" value="1"/>
</dbReference>
<dbReference type="PANTHER" id="PTHR21716:SF53">
    <property type="entry name" value="PERMEASE PERM-RELATED"/>
    <property type="match status" value="1"/>
</dbReference>
<gene>
    <name evidence="9" type="ORF">QGN29_07050</name>
</gene>
<dbReference type="GO" id="GO:0055085">
    <property type="term" value="P:transmembrane transport"/>
    <property type="evidence" value="ECO:0007669"/>
    <property type="project" value="TreeGrafter"/>
</dbReference>
<keyword evidence="4" id="KW-1003">Cell membrane</keyword>
<evidence type="ECO:0000313" key="10">
    <source>
        <dbReference type="Proteomes" id="UP001268683"/>
    </source>
</evidence>
<name>A0AA52EJ61_9PROT</name>
<keyword evidence="3" id="KW-0813">Transport</keyword>
<evidence type="ECO:0000256" key="7">
    <source>
        <dbReference type="ARBA" id="ARBA00023136"/>
    </source>
</evidence>
<evidence type="ECO:0000313" key="9">
    <source>
        <dbReference type="EMBL" id="WND04128.1"/>
    </source>
</evidence>